<accession>A0A399CRF2</accession>
<evidence type="ECO:0000256" key="2">
    <source>
        <dbReference type="SAM" id="MobiDB-lite"/>
    </source>
</evidence>
<evidence type="ECO:0000313" key="5">
    <source>
        <dbReference type="Proteomes" id="UP000266441"/>
    </source>
</evidence>
<feature type="chain" id="PRO_5017330275" evidence="3">
    <location>
        <begin position="22"/>
        <end position="744"/>
    </location>
</feature>
<organism evidence="4 5">
    <name type="scientific">Mariniphaga sediminis</name>
    <dbReference type="NCBI Taxonomy" id="1628158"/>
    <lineage>
        <taxon>Bacteria</taxon>
        <taxon>Pseudomonadati</taxon>
        <taxon>Bacteroidota</taxon>
        <taxon>Bacteroidia</taxon>
        <taxon>Marinilabiliales</taxon>
        <taxon>Prolixibacteraceae</taxon>
        <taxon>Mariniphaga</taxon>
    </lineage>
</organism>
<dbReference type="OrthoDB" id="9959717at2"/>
<name>A0A399CRF2_9BACT</name>
<comment type="caution">
    <text evidence="4">The sequence shown here is derived from an EMBL/GenBank/DDBJ whole genome shotgun (WGS) entry which is preliminary data.</text>
</comment>
<dbReference type="RefSeq" id="WP_119352280.1">
    <property type="nucleotide sequence ID" value="NZ_QWET01000038.1"/>
</dbReference>
<gene>
    <name evidence="4" type="ORF">D1164_23120</name>
</gene>
<evidence type="ECO:0000256" key="3">
    <source>
        <dbReference type="SAM" id="SignalP"/>
    </source>
</evidence>
<keyword evidence="3" id="KW-0732">Signal</keyword>
<keyword evidence="1" id="KW-0175">Coiled coil</keyword>
<dbReference type="Proteomes" id="UP000266441">
    <property type="component" value="Unassembled WGS sequence"/>
</dbReference>
<evidence type="ECO:0000256" key="1">
    <source>
        <dbReference type="SAM" id="Coils"/>
    </source>
</evidence>
<keyword evidence="5" id="KW-1185">Reference proteome</keyword>
<protein>
    <submittedName>
        <fullName evidence="4">Uncharacterized protein</fullName>
    </submittedName>
</protein>
<evidence type="ECO:0000313" key="4">
    <source>
        <dbReference type="EMBL" id="RIH62775.1"/>
    </source>
</evidence>
<reference evidence="4 5" key="1">
    <citation type="journal article" date="2015" name="Int. J. Syst. Evol. Microbiol.">
        <title>Mariniphaga sediminis sp. nov., isolated from coastal sediment.</title>
        <authorList>
            <person name="Wang F.Q."/>
            <person name="Shen Q.Y."/>
            <person name="Chen G.J."/>
            <person name="Du Z.J."/>
        </authorList>
    </citation>
    <scope>NUCLEOTIDE SEQUENCE [LARGE SCALE GENOMIC DNA]</scope>
    <source>
        <strain evidence="4 5">SY21</strain>
    </source>
</reference>
<feature type="coiled-coil region" evidence="1">
    <location>
        <begin position="17"/>
        <end position="44"/>
    </location>
</feature>
<dbReference type="AlphaFoldDB" id="A0A399CRF2"/>
<feature type="region of interest" description="Disordered" evidence="2">
    <location>
        <begin position="50"/>
        <end position="72"/>
    </location>
</feature>
<proteinExistence type="predicted"/>
<feature type="signal peptide" evidence="3">
    <location>
        <begin position="1"/>
        <end position="21"/>
    </location>
</feature>
<sequence>MKKSVLLLIAFLFLLCLNTNAQLLKKIKQKVEKATDEIIDSNLDRILDGDKQKKSQKKIETEEPQNDKLSSRKDNFQEVQNTQQNMSKSDNTAANLNTSIPIIHLNNQSPTYSDTFLVIKNDLWNVAENKIAQANWIFGLGPRGQKANVTGEIFVEVLGAPEYYHNTSPSGIPENYFGFGKSGSLYTKNGQFVSTPAVGKKPEDKVGHPARAHRDGSKMLSKDLRRVVYFKNGDLWRAEYDWPNGVFKNDAQVTSIGLFQNKQSLYWYKNAFFIYGNFSEQQPIVKVDLMTGDIAEMESHGVFSIGDDYHNSFTNPSGSMICNPDIEMLYCYDAEENEFFYVSNSVEIENKVESLLNPKRPHEGRNSKVEIFWLNDKVFSSVNTRQGLVFRIDLENRRTDILFSHSSQSLSKLESDFVALPGNRWMHIQTAEKEHKLINLTDGSSKTLKLPTDANGEWIDENIFLYTKEAGGLDEIGTWYYDHRTEKSQRVSGVIALHETSISFPKLNVFYFGSTTGTAAIYRVNLSNNNCEKVIDFPESTYGNNVVHNQLVFPKGIIVSPIDLGFTANNSAWSSHMSVSSPTKYNNQESNSSGNATGMQLILEQTKDLPYEQQEEVKKAYEYSRSNYTLSNFYDPSCVALTFWQTRKDLVGKEGFETSWSNFNIDPSNYKTCSDKSRIAQYTRNRTEKIVNKNDYSEAQLEEIKQCVSNYMVEQFYSNPPTNPSHIDNKFNEFYIQCRATVKE</sequence>
<dbReference type="EMBL" id="QWET01000038">
    <property type="protein sequence ID" value="RIH62775.1"/>
    <property type="molecule type" value="Genomic_DNA"/>
</dbReference>